<keyword evidence="2" id="KW-1185">Reference proteome</keyword>
<name>A0A4P9W4L5_9FUNG</name>
<organism evidence="1 2">
    <name type="scientific">Blyttiomyces helicus</name>
    <dbReference type="NCBI Taxonomy" id="388810"/>
    <lineage>
        <taxon>Eukaryota</taxon>
        <taxon>Fungi</taxon>
        <taxon>Fungi incertae sedis</taxon>
        <taxon>Chytridiomycota</taxon>
        <taxon>Chytridiomycota incertae sedis</taxon>
        <taxon>Chytridiomycetes</taxon>
        <taxon>Chytridiomycetes incertae sedis</taxon>
        <taxon>Blyttiomyces</taxon>
    </lineage>
</organism>
<dbReference type="EMBL" id="KZ998889">
    <property type="protein sequence ID" value="RKO85640.1"/>
    <property type="molecule type" value="Genomic_DNA"/>
</dbReference>
<sequence length="238" mass="26818">MDLVKGFHVDASHAPRELKVGLFRVAVFASARSRQPSEHRIFSFSAALQVYDERSKWCGAALTNFQPAPLLMHKSSSKEKRRLAFAVRPSHFNPLFSLLTANQIGGWEGDHIQEREAETEWVVKMEKTKGTISNCQTSEAAESGRERGAVVEWVSSQMATLESITPSRWEELGHLLYLHDEYERFLKENFTISSEGPVVLTLEIVAAAPTTFAHFVYEICIGAYLTTPLADPVHIKQW</sequence>
<dbReference type="AlphaFoldDB" id="A0A4P9W4L5"/>
<evidence type="ECO:0000313" key="2">
    <source>
        <dbReference type="Proteomes" id="UP000269721"/>
    </source>
</evidence>
<dbReference type="Proteomes" id="UP000269721">
    <property type="component" value="Unassembled WGS sequence"/>
</dbReference>
<accession>A0A4P9W4L5</accession>
<reference evidence="2" key="1">
    <citation type="journal article" date="2018" name="Nat. Microbiol.">
        <title>Leveraging single-cell genomics to expand the fungal tree of life.</title>
        <authorList>
            <person name="Ahrendt S.R."/>
            <person name="Quandt C.A."/>
            <person name="Ciobanu D."/>
            <person name="Clum A."/>
            <person name="Salamov A."/>
            <person name="Andreopoulos B."/>
            <person name="Cheng J.F."/>
            <person name="Woyke T."/>
            <person name="Pelin A."/>
            <person name="Henrissat B."/>
            <person name="Reynolds N.K."/>
            <person name="Benny G.L."/>
            <person name="Smith M.E."/>
            <person name="James T.Y."/>
            <person name="Grigoriev I.V."/>
        </authorList>
    </citation>
    <scope>NUCLEOTIDE SEQUENCE [LARGE SCALE GENOMIC DNA]</scope>
</reference>
<protein>
    <submittedName>
        <fullName evidence="1">Uncharacterized protein</fullName>
    </submittedName>
</protein>
<evidence type="ECO:0000313" key="1">
    <source>
        <dbReference type="EMBL" id="RKO85640.1"/>
    </source>
</evidence>
<proteinExistence type="predicted"/>
<gene>
    <name evidence="1" type="ORF">BDK51DRAFT_47799</name>
</gene>